<gene>
    <name evidence="1" type="ORF">PanWU01x14_297710</name>
</gene>
<name>A0A2P5AV28_PARAD</name>
<sequence length="63" mass="7097">MSCNVGARGCSLKRGLSRPRSVSLLPCATVHRHNYLDFLLALDLRDASRGLPEKRLRWALGYE</sequence>
<evidence type="ECO:0000313" key="1">
    <source>
        <dbReference type="EMBL" id="PON40375.1"/>
    </source>
</evidence>
<protein>
    <submittedName>
        <fullName evidence="1">Uncharacterized protein</fullName>
    </submittedName>
</protein>
<evidence type="ECO:0000313" key="2">
    <source>
        <dbReference type="Proteomes" id="UP000237105"/>
    </source>
</evidence>
<comment type="caution">
    <text evidence="1">The sequence shown here is derived from an EMBL/GenBank/DDBJ whole genome shotgun (WGS) entry which is preliminary data.</text>
</comment>
<dbReference type="Proteomes" id="UP000237105">
    <property type="component" value="Unassembled WGS sequence"/>
</dbReference>
<dbReference type="EMBL" id="JXTB01000439">
    <property type="protein sequence ID" value="PON40375.1"/>
    <property type="molecule type" value="Genomic_DNA"/>
</dbReference>
<accession>A0A2P5AV28</accession>
<dbReference type="AlphaFoldDB" id="A0A2P5AV28"/>
<reference evidence="2" key="1">
    <citation type="submission" date="2016-06" db="EMBL/GenBank/DDBJ databases">
        <title>Parallel loss of symbiosis genes in relatives of nitrogen-fixing non-legume Parasponia.</title>
        <authorList>
            <person name="Van Velzen R."/>
            <person name="Holmer R."/>
            <person name="Bu F."/>
            <person name="Rutten L."/>
            <person name="Van Zeijl A."/>
            <person name="Liu W."/>
            <person name="Santuari L."/>
            <person name="Cao Q."/>
            <person name="Sharma T."/>
            <person name="Shen D."/>
            <person name="Roswanjaya Y."/>
            <person name="Wardhani T."/>
            <person name="Kalhor M.S."/>
            <person name="Jansen J."/>
            <person name="Van den Hoogen J."/>
            <person name="Gungor B."/>
            <person name="Hartog M."/>
            <person name="Hontelez J."/>
            <person name="Verver J."/>
            <person name="Yang W.-C."/>
            <person name="Schijlen E."/>
            <person name="Repin R."/>
            <person name="Schilthuizen M."/>
            <person name="Schranz E."/>
            <person name="Heidstra R."/>
            <person name="Miyata K."/>
            <person name="Fedorova E."/>
            <person name="Kohlen W."/>
            <person name="Bisseling T."/>
            <person name="Smit S."/>
            <person name="Geurts R."/>
        </authorList>
    </citation>
    <scope>NUCLEOTIDE SEQUENCE [LARGE SCALE GENOMIC DNA]</scope>
    <source>
        <strain evidence="2">cv. WU1-14</strain>
    </source>
</reference>
<keyword evidence="2" id="KW-1185">Reference proteome</keyword>
<proteinExistence type="predicted"/>
<organism evidence="1 2">
    <name type="scientific">Parasponia andersonii</name>
    <name type="common">Sponia andersonii</name>
    <dbReference type="NCBI Taxonomy" id="3476"/>
    <lineage>
        <taxon>Eukaryota</taxon>
        <taxon>Viridiplantae</taxon>
        <taxon>Streptophyta</taxon>
        <taxon>Embryophyta</taxon>
        <taxon>Tracheophyta</taxon>
        <taxon>Spermatophyta</taxon>
        <taxon>Magnoliopsida</taxon>
        <taxon>eudicotyledons</taxon>
        <taxon>Gunneridae</taxon>
        <taxon>Pentapetalae</taxon>
        <taxon>rosids</taxon>
        <taxon>fabids</taxon>
        <taxon>Rosales</taxon>
        <taxon>Cannabaceae</taxon>
        <taxon>Parasponia</taxon>
    </lineage>
</organism>